<reference evidence="1 2" key="1">
    <citation type="submission" date="2024-02" db="EMBL/GenBank/DDBJ databases">
        <title>Bacteria isolated from the canopy kelp, Nereocystis luetkeana.</title>
        <authorList>
            <person name="Pfister C.A."/>
            <person name="Younker I.T."/>
            <person name="Light S.H."/>
        </authorList>
    </citation>
    <scope>NUCLEOTIDE SEQUENCE [LARGE SCALE GENOMIC DNA]</scope>
    <source>
        <strain evidence="1 2">TI.1.15</strain>
    </source>
</reference>
<evidence type="ECO:0000313" key="2">
    <source>
        <dbReference type="Proteomes" id="UP001377160"/>
    </source>
</evidence>
<comment type="caution">
    <text evidence="1">The sequence shown here is derived from an EMBL/GenBank/DDBJ whole genome shotgun (WGS) entry which is preliminary data.</text>
</comment>
<keyword evidence="2" id="KW-1185">Reference proteome</keyword>
<protein>
    <submittedName>
        <fullName evidence="1">54K polar flagellar sheath protein A</fullName>
    </submittedName>
</protein>
<name>A0ABU9FXA7_9VIBR</name>
<dbReference type="PROSITE" id="PS51257">
    <property type="entry name" value="PROKAR_LIPOPROTEIN"/>
    <property type="match status" value="1"/>
</dbReference>
<accession>A0ABU9FXA7</accession>
<organism evidence="1 2">
    <name type="scientific">Vibrio echinoideorum</name>
    <dbReference type="NCBI Taxonomy" id="2100116"/>
    <lineage>
        <taxon>Bacteria</taxon>
        <taxon>Pseudomonadati</taxon>
        <taxon>Pseudomonadota</taxon>
        <taxon>Gammaproteobacteria</taxon>
        <taxon>Vibrionales</taxon>
        <taxon>Vibrionaceae</taxon>
        <taxon>Vibrio</taxon>
    </lineage>
</organism>
<keyword evidence="1" id="KW-0966">Cell projection</keyword>
<proteinExistence type="predicted"/>
<dbReference type="RefSeq" id="WP_341635698.1">
    <property type="nucleotide sequence ID" value="NZ_JBANDX010000016.1"/>
</dbReference>
<evidence type="ECO:0000313" key="1">
    <source>
        <dbReference type="EMBL" id="MEL0610125.1"/>
    </source>
</evidence>
<dbReference type="Proteomes" id="UP001377160">
    <property type="component" value="Unassembled WGS sequence"/>
</dbReference>
<keyword evidence="1" id="KW-0282">Flagellum</keyword>
<keyword evidence="1" id="KW-0969">Cilium</keyword>
<sequence>MKKTQMLPLAAIISGLLVGCGGGGGGGGGGGASKTTFTFDFAIPAELLESEANSQNCTVYDRDTDLNGDATVLTYSQASTTQVTKNVIGYYSDADGKIVGEVIKPTSDNFQFVLEDIPEGGYITVQALEFNGREVRVNSFSREFLEDKELRNVTFALNRESLNKCFTGSNESDKTFKNLSYRNAVSGGGDYHYVSQKDVLVSSNNSMTSDEELLGLSGEPTVLFQYQPDLENESLHQYGIGSWGTSDIDLVTTDVVSSIYSSSGYNYDSLNIGFVANDYLYDALELGNSVDEYRRPSEAKQEEWVYLAVAENATNGWDSLLTGTIDSSWDIDVDPSALLNINNLPNSKPSVISQSGRESVIDIDMGLTSSTEGFARTAYFAASGDYKVTHRIFTRSNSDYVVVPELDYYSFPSSAVNGLKVSETDNFNRSAIILDENSDIDSEMFMSFFSNGESSEPELEADLDGILTSEKDGMESEVTLRTSKSLVVTRFN</sequence>
<gene>
    <name evidence="1" type="ORF">V8Z71_17525</name>
</gene>
<dbReference type="EMBL" id="JBANDX010000016">
    <property type="protein sequence ID" value="MEL0610125.1"/>
    <property type="molecule type" value="Genomic_DNA"/>
</dbReference>